<gene>
    <name evidence="1" type="ORF">L6452_41319</name>
</gene>
<proteinExistence type="predicted"/>
<comment type="caution">
    <text evidence="1">The sequence shown here is derived from an EMBL/GenBank/DDBJ whole genome shotgun (WGS) entry which is preliminary data.</text>
</comment>
<evidence type="ECO:0000313" key="1">
    <source>
        <dbReference type="EMBL" id="KAI3669863.1"/>
    </source>
</evidence>
<sequence>MLCPRKCIRNPNFQEPIMSELFELERTMKCLQESWWLNGAWNLFDEMPQRNIVFQQHNVEQTKLENSRSYCAKTIDYDVVPSSASLGGYGYMDMND</sequence>
<evidence type="ECO:0000313" key="2">
    <source>
        <dbReference type="Proteomes" id="UP001055879"/>
    </source>
</evidence>
<protein>
    <submittedName>
        <fullName evidence="1">Uncharacterized protein</fullName>
    </submittedName>
</protein>
<organism evidence="1 2">
    <name type="scientific">Arctium lappa</name>
    <name type="common">Greater burdock</name>
    <name type="synonym">Lappa major</name>
    <dbReference type="NCBI Taxonomy" id="4217"/>
    <lineage>
        <taxon>Eukaryota</taxon>
        <taxon>Viridiplantae</taxon>
        <taxon>Streptophyta</taxon>
        <taxon>Embryophyta</taxon>
        <taxon>Tracheophyta</taxon>
        <taxon>Spermatophyta</taxon>
        <taxon>Magnoliopsida</taxon>
        <taxon>eudicotyledons</taxon>
        <taxon>Gunneridae</taxon>
        <taxon>Pentapetalae</taxon>
        <taxon>asterids</taxon>
        <taxon>campanulids</taxon>
        <taxon>Asterales</taxon>
        <taxon>Asteraceae</taxon>
        <taxon>Carduoideae</taxon>
        <taxon>Cardueae</taxon>
        <taxon>Arctiinae</taxon>
        <taxon>Arctium</taxon>
    </lineage>
</organism>
<dbReference type="Proteomes" id="UP001055879">
    <property type="component" value="Linkage Group LG16"/>
</dbReference>
<dbReference type="EMBL" id="CM042062">
    <property type="protein sequence ID" value="KAI3669863.1"/>
    <property type="molecule type" value="Genomic_DNA"/>
</dbReference>
<keyword evidence="2" id="KW-1185">Reference proteome</keyword>
<reference evidence="1 2" key="2">
    <citation type="journal article" date="2022" name="Mol. Ecol. Resour.">
        <title>The genomes of chicory, endive, great burdock and yacon provide insights into Asteraceae paleo-polyploidization history and plant inulin production.</title>
        <authorList>
            <person name="Fan W."/>
            <person name="Wang S."/>
            <person name="Wang H."/>
            <person name="Wang A."/>
            <person name="Jiang F."/>
            <person name="Liu H."/>
            <person name="Zhao H."/>
            <person name="Xu D."/>
            <person name="Zhang Y."/>
        </authorList>
    </citation>
    <scope>NUCLEOTIDE SEQUENCE [LARGE SCALE GENOMIC DNA]</scope>
    <source>
        <strain evidence="2">cv. Niubang</strain>
    </source>
</reference>
<reference evidence="2" key="1">
    <citation type="journal article" date="2022" name="Mol. Ecol. Resour.">
        <title>The genomes of chicory, endive, great burdock and yacon provide insights into Asteraceae palaeo-polyploidization history and plant inulin production.</title>
        <authorList>
            <person name="Fan W."/>
            <person name="Wang S."/>
            <person name="Wang H."/>
            <person name="Wang A."/>
            <person name="Jiang F."/>
            <person name="Liu H."/>
            <person name="Zhao H."/>
            <person name="Xu D."/>
            <person name="Zhang Y."/>
        </authorList>
    </citation>
    <scope>NUCLEOTIDE SEQUENCE [LARGE SCALE GENOMIC DNA]</scope>
    <source>
        <strain evidence="2">cv. Niubang</strain>
    </source>
</reference>
<accession>A0ACB8XN77</accession>
<name>A0ACB8XN77_ARCLA</name>